<organism evidence="1 2">
    <name type="scientific">Enterococcus gallinarum</name>
    <dbReference type="NCBI Taxonomy" id="1353"/>
    <lineage>
        <taxon>Bacteria</taxon>
        <taxon>Bacillati</taxon>
        <taxon>Bacillota</taxon>
        <taxon>Bacilli</taxon>
        <taxon>Lactobacillales</taxon>
        <taxon>Enterococcaceae</taxon>
        <taxon>Enterococcus</taxon>
    </lineage>
</organism>
<proteinExistence type="predicted"/>
<evidence type="ECO:0000313" key="2">
    <source>
        <dbReference type="Proteomes" id="UP000254807"/>
    </source>
</evidence>
<gene>
    <name evidence="1" type="ORF">NCTC12360_02028</name>
</gene>
<protein>
    <submittedName>
        <fullName evidence="1">FtsK/SpoIIIE family protein</fullName>
    </submittedName>
</protein>
<evidence type="ECO:0000313" key="1">
    <source>
        <dbReference type="EMBL" id="STD83561.1"/>
    </source>
</evidence>
<sequence length="51" mass="6372">MENVYYKKEDISECIDDFYNRMINRSLEMKKMSNYKTGENYAYLKLTRFHF</sequence>
<keyword evidence="2" id="KW-1185">Reference proteome</keyword>
<accession>A0A376GYE6</accession>
<name>A0A376GYE6_ENTGA</name>
<reference evidence="1 2" key="1">
    <citation type="submission" date="2018-06" db="EMBL/GenBank/DDBJ databases">
        <authorList>
            <consortium name="Pathogen Informatics"/>
            <person name="Doyle S."/>
        </authorList>
    </citation>
    <scope>NUCLEOTIDE SEQUENCE [LARGE SCALE GENOMIC DNA]</scope>
    <source>
        <strain evidence="1 2">NCTC12360</strain>
    </source>
</reference>
<dbReference type="AlphaFoldDB" id="A0A376GYE6"/>
<dbReference type="Proteomes" id="UP000254807">
    <property type="component" value="Unassembled WGS sequence"/>
</dbReference>
<dbReference type="EMBL" id="UFYW01000001">
    <property type="protein sequence ID" value="STD83561.1"/>
    <property type="molecule type" value="Genomic_DNA"/>
</dbReference>